<accession>A0AAW1QUT9</accession>
<dbReference type="AlphaFoldDB" id="A0AAW1QUT9"/>
<gene>
    <name evidence="3" type="ORF">WJX74_004432</name>
</gene>
<sequence length="1138" mass="118964">MARDPSSVPSKRALRPRQEVDYTRKVEGNAGTNTPTWVKAGTSKAKETLRHRAARQSLSKRGKSLPAAVDNNRKQRGKSGGQNQPPSPPLDAGIQDLASRDSASSKPCSASQSAEQSLHVLTKTTAGQVSKPSQQQDRKSRGVKRHTAGPLLVVSKRQRSASSDQTYPEEAQPAQPKAARRGKLQKLSQANKAQGAMPATTSIPDTSAAASLAPDRQHEKNAQAPAASPLSGPVLPPEPASHESNPPAAQPAHSKSEGQPPETQLAGIPPGAPSQQLPDAASMLQRQHHDAAPAQQMAQPESRGPNGPQGLSSQNGAGPVLCQLPAETNVLAAAKLPVQHALASQQDCQTVTSVGPAAVAAAAGAEPASAPPTSRTQVANQTTAPPMQNVVSAPAGGQPISLLPPSQHLPVKEAMGGAATLASGQGNAGPEGTQLPLTGPELAASVPAADYEALQESLNGLQARYDELKRGRIEEVEAVLEANRRAASNKIASLEAACEGWKAEAHRQQQRVESLNPEGFRSQILQWRKQAMEEQQRFKQRTAAYKARIQLLETQLNGQQCHAEQQPPAPTVAATHTSEPHQSPNPAPLNLHADAMPGETADGAPHLPAPPPAADAPAGAASGIEPAGRLSPHSPTHSAANPSSEAVGSRWEVDGEATAQGLITARLLASALAQAFATMPTGADSRRHVASSLQPDVTPRSHRPASSHSLSADPSTPPGQVPVSNNGATDASHLDGGAGARSSAAPSFNAALLASTARFRPAPQVASDKWSASPSSPEQLSAAPEATPLDEFPGPPLPVIVPYSISARVDCNTANRPLVAYIRGALPTGGASSERRSTRGRPGAVPSTRASAPRRRSRFFTEAVEGQGLLSNPEPKGEEVFEGFGHVRQVGPAVSPSSPVTRSPQRPWDGPQPEGSHSVAVSNVTSRPSHDEQMYPLQLHFSPRSPHIAAASPRGSPAARPSRSAQGKGNVPSEEGGLPQDEAALDVAMAAVEEAEDAGNAEMVLAADRQSLQLQVVRTAEEAAQEHEVRSALESLVGLQAHPVGPDTLRFCHGSGFEFELGPASPSESWATGPEGIPNTRYLPLNLGLAAQALPSHLQEEIEFDACQKPVFMSHMLRALATWQTLLRPRPEEHLAQD</sequence>
<comment type="caution">
    <text evidence="3">The sequence shown here is derived from an EMBL/GenBank/DDBJ whole genome shotgun (WGS) entry which is preliminary data.</text>
</comment>
<organism evidence="3 4">
    <name type="scientific">Apatococcus lobatus</name>
    <dbReference type="NCBI Taxonomy" id="904363"/>
    <lineage>
        <taxon>Eukaryota</taxon>
        <taxon>Viridiplantae</taxon>
        <taxon>Chlorophyta</taxon>
        <taxon>core chlorophytes</taxon>
        <taxon>Trebouxiophyceae</taxon>
        <taxon>Chlorellales</taxon>
        <taxon>Chlorellaceae</taxon>
        <taxon>Apatococcus</taxon>
    </lineage>
</organism>
<feature type="region of interest" description="Disordered" evidence="2">
    <location>
        <begin position="681"/>
        <end position="743"/>
    </location>
</feature>
<protein>
    <submittedName>
        <fullName evidence="3">Uncharacterized protein</fullName>
    </submittedName>
</protein>
<feature type="compositionally biased region" description="Polar residues" evidence="2">
    <location>
        <begin position="633"/>
        <end position="646"/>
    </location>
</feature>
<keyword evidence="4" id="KW-1185">Reference proteome</keyword>
<dbReference type="Proteomes" id="UP001438707">
    <property type="component" value="Unassembled WGS sequence"/>
</dbReference>
<feature type="compositionally biased region" description="Basic and acidic residues" evidence="2">
    <location>
        <begin position="16"/>
        <end position="27"/>
    </location>
</feature>
<feature type="compositionally biased region" description="Polar residues" evidence="2">
    <location>
        <begin position="895"/>
        <end position="904"/>
    </location>
</feature>
<evidence type="ECO:0000313" key="3">
    <source>
        <dbReference type="EMBL" id="KAK9825262.1"/>
    </source>
</evidence>
<evidence type="ECO:0000313" key="4">
    <source>
        <dbReference type="Proteomes" id="UP001438707"/>
    </source>
</evidence>
<feature type="compositionally biased region" description="Polar residues" evidence="2">
    <location>
        <begin position="770"/>
        <end position="779"/>
    </location>
</feature>
<feature type="compositionally biased region" description="Basic residues" evidence="2">
    <location>
        <begin position="51"/>
        <end position="63"/>
    </location>
</feature>
<name>A0AAW1QUT9_9CHLO</name>
<proteinExistence type="predicted"/>
<feature type="compositionally biased region" description="Polar residues" evidence="2">
    <location>
        <begin position="199"/>
        <end position="209"/>
    </location>
</feature>
<feature type="region of interest" description="Disordered" evidence="2">
    <location>
        <begin position="1"/>
        <end position="320"/>
    </location>
</feature>
<feature type="region of interest" description="Disordered" evidence="2">
    <location>
        <begin position="827"/>
        <end position="857"/>
    </location>
</feature>
<feature type="region of interest" description="Disordered" evidence="2">
    <location>
        <begin position="765"/>
        <end position="793"/>
    </location>
</feature>
<feature type="coiled-coil region" evidence="1">
    <location>
        <begin position="451"/>
        <end position="511"/>
    </location>
</feature>
<feature type="region of interest" description="Disordered" evidence="2">
    <location>
        <begin position="889"/>
        <end position="931"/>
    </location>
</feature>
<feature type="region of interest" description="Disordered" evidence="2">
    <location>
        <begin position="945"/>
        <end position="978"/>
    </location>
</feature>
<dbReference type="EMBL" id="JALJOS010000025">
    <property type="protein sequence ID" value="KAK9825262.1"/>
    <property type="molecule type" value="Genomic_DNA"/>
</dbReference>
<feature type="region of interest" description="Disordered" evidence="2">
    <location>
        <begin position="558"/>
        <end position="651"/>
    </location>
</feature>
<feature type="region of interest" description="Disordered" evidence="2">
    <location>
        <begin position="387"/>
        <end position="408"/>
    </location>
</feature>
<feature type="compositionally biased region" description="Low complexity" evidence="2">
    <location>
        <begin position="949"/>
        <end position="965"/>
    </location>
</feature>
<evidence type="ECO:0000256" key="2">
    <source>
        <dbReference type="SAM" id="MobiDB-lite"/>
    </source>
</evidence>
<reference evidence="3 4" key="1">
    <citation type="journal article" date="2024" name="Nat. Commun.">
        <title>Phylogenomics reveals the evolutionary origins of lichenization in chlorophyte algae.</title>
        <authorList>
            <person name="Puginier C."/>
            <person name="Libourel C."/>
            <person name="Otte J."/>
            <person name="Skaloud P."/>
            <person name="Haon M."/>
            <person name="Grisel S."/>
            <person name="Petersen M."/>
            <person name="Berrin J.G."/>
            <person name="Delaux P.M."/>
            <person name="Dal Grande F."/>
            <person name="Keller J."/>
        </authorList>
    </citation>
    <scope>NUCLEOTIDE SEQUENCE [LARGE SCALE GENOMIC DNA]</scope>
    <source>
        <strain evidence="3 4">SAG 2145</strain>
    </source>
</reference>
<feature type="compositionally biased region" description="Low complexity" evidence="2">
    <location>
        <begin position="100"/>
        <end position="114"/>
    </location>
</feature>
<feature type="compositionally biased region" description="Polar residues" evidence="2">
    <location>
        <begin position="574"/>
        <end position="584"/>
    </location>
</feature>
<evidence type="ECO:0000256" key="1">
    <source>
        <dbReference type="SAM" id="Coils"/>
    </source>
</evidence>
<feature type="compositionally biased region" description="Low complexity" evidence="2">
    <location>
        <begin position="168"/>
        <end position="177"/>
    </location>
</feature>
<feature type="compositionally biased region" description="Polar residues" evidence="2">
    <location>
        <begin position="122"/>
        <end position="135"/>
    </location>
</feature>
<keyword evidence="1" id="KW-0175">Coiled coil</keyword>